<keyword evidence="8" id="KW-0175">Coiled coil</keyword>
<feature type="transmembrane region" description="Helical" evidence="7">
    <location>
        <begin position="145"/>
        <end position="170"/>
    </location>
</feature>
<comment type="catalytic activity">
    <reaction evidence="7">
        <text>L-cysteinyl-[protein] + hexadecanoyl-CoA = S-hexadecanoyl-L-cysteinyl-[protein] + CoA</text>
        <dbReference type="Rhea" id="RHEA:36683"/>
        <dbReference type="Rhea" id="RHEA-COMP:10131"/>
        <dbReference type="Rhea" id="RHEA-COMP:11032"/>
        <dbReference type="ChEBI" id="CHEBI:29950"/>
        <dbReference type="ChEBI" id="CHEBI:57287"/>
        <dbReference type="ChEBI" id="CHEBI:57379"/>
        <dbReference type="ChEBI" id="CHEBI:74151"/>
        <dbReference type="EC" id="2.3.1.225"/>
    </reaction>
</comment>
<dbReference type="GO" id="GO:0005794">
    <property type="term" value="C:Golgi apparatus"/>
    <property type="evidence" value="ECO:0007669"/>
    <property type="project" value="TreeGrafter"/>
</dbReference>
<dbReference type="GO" id="GO:0005783">
    <property type="term" value="C:endoplasmic reticulum"/>
    <property type="evidence" value="ECO:0007669"/>
    <property type="project" value="TreeGrafter"/>
</dbReference>
<evidence type="ECO:0000313" key="11">
    <source>
        <dbReference type="EMBL" id="EAR95518.2"/>
    </source>
</evidence>
<evidence type="ECO:0000256" key="3">
    <source>
        <dbReference type="ARBA" id="ARBA00022692"/>
    </source>
</evidence>
<keyword evidence="2 7" id="KW-0808">Transferase</keyword>
<feature type="coiled-coil region" evidence="8">
    <location>
        <begin position="585"/>
        <end position="639"/>
    </location>
</feature>
<gene>
    <name evidence="11" type="ORF">TTHERM_00079220</name>
</gene>
<evidence type="ECO:0000256" key="2">
    <source>
        <dbReference type="ARBA" id="ARBA00022679"/>
    </source>
</evidence>
<dbReference type="GeneID" id="7845601"/>
<dbReference type="KEGG" id="tet:TTHERM_00079220"/>
<dbReference type="PANTHER" id="PTHR22883:SF203">
    <property type="entry name" value="PALMITOYLTRANSFERASE"/>
    <property type="match status" value="1"/>
</dbReference>
<dbReference type="GO" id="GO:0006612">
    <property type="term" value="P:protein targeting to membrane"/>
    <property type="evidence" value="ECO:0007669"/>
    <property type="project" value="TreeGrafter"/>
</dbReference>
<dbReference type="HOGENOM" id="CLU_485317_0_0_1"/>
<sequence>MCCYNSQNINNGFSKKPHIFQIGSYLIFIYIAFVQYWLLTPSQEQGVERISCLIISSVLFFSVIISAILAAATDPTDLIVKKYKMSLESGEWFDVSQYRLYCDQCISFVSDTSKHCRRCNRCVQNFDHHCKWINNCIGQYNYKSFLWMIISVMFFSLFELIQQILCIVRLHKFSNQLSKKLDLSPIGAGIISYSALILTLIIFILISNLVFLHIWLITKKMTTYEYIIQLREIKRVKQNQKALMLLSKNKQQEQAIKLEQDKLKKTIENVQKQDQQSDQSSKSGYGDEEFEEQKSNVMNNGGETRKHRTSINNKKEISIYSSTNNKPDKVDHEVVGNLETNRTKKQINDIQNQIVQIANEQQQQIDQQSIQQILEKQETDSIINRSMRKLRKIVSLKMVFPEKELVHVSQPQSRNQSVSSIQQSINHVYNQSDNIFTSKQAALKAPQNSEQKSQNKVAMQYPQNENSIISLKQPISQEQQNKIFKNQSISNVEIQQEKVFFSSMQNPTKKEHELNNRVFSPGKTRQVLETDESFEKNLNLQKKIVVDGGRQNEIQNNINEKMKQQSFEINILDENNQGNSVPLNIQSFQNDNSMLNQLNQTLEENNKTRDKIINYDQTEKDLENQINLQENLLKQDEKSLEEKQLSQLINQNNDIIQSKKQEIQQTIQFKIQSKLHFDDFEQS</sequence>
<dbReference type="GO" id="GO:0019706">
    <property type="term" value="F:protein-cysteine S-palmitoyltransferase activity"/>
    <property type="evidence" value="ECO:0007669"/>
    <property type="project" value="UniProtKB-EC"/>
</dbReference>
<comment type="domain">
    <text evidence="7">The DHHC domain is required for palmitoyltransferase activity.</text>
</comment>
<reference evidence="12" key="1">
    <citation type="journal article" date="2006" name="PLoS Biol.">
        <title>Macronuclear genome sequence of the ciliate Tetrahymena thermophila, a model eukaryote.</title>
        <authorList>
            <person name="Eisen J.A."/>
            <person name="Coyne R.S."/>
            <person name="Wu M."/>
            <person name="Wu D."/>
            <person name="Thiagarajan M."/>
            <person name="Wortman J.R."/>
            <person name="Badger J.H."/>
            <person name="Ren Q."/>
            <person name="Amedeo P."/>
            <person name="Jones K.M."/>
            <person name="Tallon L.J."/>
            <person name="Delcher A.L."/>
            <person name="Salzberg S.L."/>
            <person name="Silva J.C."/>
            <person name="Haas B.J."/>
            <person name="Majoros W.H."/>
            <person name="Farzad M."/>
            <person name="Carlton J.M."/>
            <person name="Smith R.K. Jr."/>
            <person name="Garg J."/>
            <person name="Pearlman R.E."/>
            <person name="Karrer K.M."/>
            <person name="Sun L."/>
            <person name="Manning G."/>
            <person name="Elde N.C."/>
            <person name="Turkewitz A.P."/>
            <person name="Asai D.J."/>
            <person name="Wilkes D.E."/>
            <person name="Wang Y."/>
            <person name="Cai H."/>
            <person name="Collins K."/>
            <person name="Stewart B.A."/>
            <person name="Lee S.R."/>
            <person name="Wilamowska K."/>
            <person name="Weinberg Z."/>
            <person name="Ruzzo W.L."/>
            <person name="Wloga D."/>
            <person name="Gaertig J."/>
            <person name="Frankel J."/>
            <person name="Tsao C.-C."/>
            <person name="Gorovsky M.A."/>
            <person name="Keeling P.J."/>
            <person name="Waller R.F."/>
            <person name="Patron N.J."/>
            <person name="Cherry J.M."/>
            <person name="Stover N.A."/>
            <person name="Krieger C.J."/>
            <person name="del Toro C."/>
            <person name="Ryder H.F."/>
            <person name="Williamson S.C."/>
            <person name="Barbeau R.A."/>
            <person name="Hamilton E.P."/>
            <person name="Orias E."/>
        </authorList>
    </citation>
    <scope>NUCLEOTIDE SEQUENCE [LARGE SCALE GENOMIC DNA]</scope>
    <source>
        <strain evidence="12">SB210</strain>
    </source>
</reference>
<evidence type="ECO:0000313" key="12">
    <source>
        <dbReference type="Proteomes" id="UP000009168"/>
    </source>
</evidence>
<feature type="transmembrane region" description="Helical" evidence="7">
    <location>
        <begin position="50"/>
        <end position="72"/>
    </location>
</feature>
<evidence type="ECO:0000256" key="5">
    <source>
        <dbReference type="ARBA" id="ARBA00023136"/>
    </source>
</evidence>
<dbReference type="Pfam" id="PF01529">
    <property type="entry name" value="DHHC"/>
    <property type="match status" value="1"/>
</dbReference>
<dbReference type="InterPro" id="IPR039859">
    <property type="entry name" value="PFA4/ZDH16/20/ERF2-like"/>
</dbReference>
<keyword evidence="12" id="KW-1185">Reference proteome</keyword>
<dbReference type="RefSeq" id="XP_001015763.2">
    <property type="nucleotide sequence ID" value="XM_001015763.3"/>
</dbReference>
<evidence type="ECO:0000256" key="7">
    <source>
        <dbReference type="RuleBase" id="RU079119"/>
    </source>
</evidence>
<feature type="transmembrane region" description="Helical" evidence="7">
    <location>
        <begin position="190"/>
        <end position="216"/>
    </location>
</feature>
<dbReference type="PANTHER" id="PTHR22883">
    <property type="entry name" value="ZINC FINGER DHHC DOMAIN CONTAINING PROTEIN"/>
    <property type="match status" value="1"/>
</dbReference>
<dbReference type="EC" id="2.3.1.225" evidence="7"/>
<accession>Q23FU2</accession>
<dbReference type="AlphaFoldDB" id="Q23FU2"/>
<dbReference type="EMBL" id="GG662704">
    <property type="protein sequence ID" value="EAR95518.2"/>
    <property type="molecule type" value="Genomic_DNA"/>
</dbReference>
<feature type="domain" description="Palmitoyltransferase DHHC" evidence="10">
    <location>
        <begin position="99"/>
        <end position="228"/>
    </location>
</feature>
<evidence type="ECO:0000256" key="4">
    <source>
        <dbReference type="ARBA" id="ARBA00022989"/>
    </source>
</evidence>
<keyword evidence="4 7" id="KW-1133">Transmembrane helix</keyword>
<keyword evidence="3 7" id="KW-0812">Transmembrane</keyword>
<dbReference type="InParanoid" id="Q23FU2"/>
<keyword evidence="5 7" id="KW-0472">Membrane</keyword>
<dbReference type="InterPro" id="IPR001594">
    <property type="entry name" value="Palmitoyltrfase_DHHC"/>
</dbReference>
<proteinExistence type="inferred from homology"/>
<name>Q23FU2_TETTS</name>
<dbReference type="Proteomes" id="UP000009168">
    <property type="component" value="Unassembled WGS sequence"/>
</dbReference>
<dbReference type="STRING" id="312017.Q23FU2"/>
<organism evidence="11 12">
    <name type="scientific">Tetrahymena thermophila (strain SB210)</name>
    <dbReference type="NCBI Taxonomy" id="312017"/>
    <lineage>
        <taxon>Eukaryota</taxon>
        <taxon>Sar</taxon>
        <taxon>Alveolata</taxon>
        <taxon>Ciliophora</taxon>
        <taxon>Intramacronucleata</taxon>
        <taxon>Oligohymenophorea</taxon>
        <taxon>Hymenostomatida</taxon>
        <taxon>Tetrahymenina</taxon>
        <taxon>Tetrahymenidae</taxon>
        <taxon>Tetrahymena</taxon>
    </lineage>
</organism>
<evidence type="ECO:0000259" key="10">
    <source>
        <dbReference type="Pfam" id="PF01529"/>
    </source>
</evidence>
<feature type="region of interest" description="Disordered" evidence="9">
    <location>
        <begin position="268"/>
        <end position="330"/>
    </location>
</feature>
<keyword evidence="6 7" id="KW-0012">Acyltransferase</keyword>
<evidence type="ECO:0000256" key="8">
    <source>
        <dbReference type="SAM" id="Coils"/>
    </source>
</evidence>
<dbReference type="PROSITE" id="PS50216">
    <property type="entry name" value="DHHC"/>
    <property type="match status" value="1"/>
</dbReference>
<comment type="similarity">
    <text evidence="7">Belongs to the DHHC palmitoyltransferase family.</text>
</comment>
<protein>
    <recommendedName>
        <fullName evidence="7">Palmitoyltransferase</fullName>
        <ecNumber evidence="7">2.3.1.225</ecNumber>
    </recommendedName>
</protein>
<dbReference type="GO" id="GO:0016020">
    <property type="term" value="C:membrane"/>
    <property type="evidence" value="ECO:0007669"/>
    <property type="project" value="UniProtKB-SubCell"/>
</dbReference>
<comment type="subcellular location">
    <subcellularLocation>
        <location evidence="1">Membrane</location>
        <topology evidence="1">Multi-pass membrane protein</topology>
    </subcellularLocation>
</comment>
<evidence type="ECO:0000256" key="1">
    <source>
        <dbReference type="ARBA" id="ARBA00004141"/>
    </source>
</evidence>
<evidence type="ECO:0000256" key="9">
    <source>
        <dbReference type="SAM" id="MobiDB-lite"/>
    </source>
</evidence>
<dbReference type="OrthoDB" id="9909019at2759"/>
<feature type="compositionally biased region" description="Low complexity" evidence="9">
    <location>
        <begin position="272"/>
        <end position="283"/>
    </location>
</feature>
<evidence type="ECO:0000256" key="6">
    <source>
        <dbReference type="ARBA" id="ARBA00023315"/>
    </source>
</evidence>
<feature type="transmembrane region" description="Helical" evidence="7">
    <location>
        <begin position="19"/>
        <end position="38"/>
    </location>
</feature>